<evidence type="ECO:0008006" key="4">
    <source>
        <dbReference type="Google" id="ProtNLM"/>
    </source>
</evidence>
<evidence type="ECO:0000313" key="3">
    <source>
        <dbReference type="Proteomes" id="UP000824041"/>
    </source>
</evidence>
<sequence length="213" mass="23596">MKRKLFLMPVLGLSLVLGTCIQAGAFPGQEEKEGIGPYELSQDQSELLQAFGMEQTSRIFSFAAPEEAITVKVHVYQLNEDGTWKVMGGGVLSIGTEREPVDRLAGTIAIERLEDYSIDFTINCAGSGSFASEPVELEKDEEKPFVSTWTYLEERQDIQMDTEIPLAFMVYDDGNSLKSCSLEEYFDPSPYEGMELVQAVTVEFSDKELGSGT</sequence>
<protein>
    <recommendedName>
        <fullName evidence="4">Lipoprotein</fullName>
    </recommendedName>
</protein>
<keyword evidence="1" id="KW-0732">Signal</keyword>
<evidence type="ECO:0000256" key="1">
    <source>
        <dbReference type="SAM" id="SignalP"/>
    </source>
</evidence>
<comment type="caution">
    <text evidence="2">The sequence shown here is derived from an EMBL/GenBank/DDBJ whole genome shotgun (WGS) entry which is preliminary data.</text>
</comment>
<dbReference type="EMBL" id="DXBU01000046">
    <property type="protein sequence ID" value="HIZ21879.1"/>
    <property type="molecule type" value="Genomic_DNA"/>
</dbReference>
<feature type="signal peptide" evidence="1">
    <location>
        <begin position="1"/>
        <end position="25"/>
    </location>
</feature>
<feature type="chain" id="PRO_5039549487" description="Lipoprotein" evidence="1">
    <location>
        <begin position="26"/>
        <end position="213"/>
    </location>
</feature>
<accession>A0A9D2DRV8</accession>
<evidence type="ECO:0000313" key="2">
    <source>
        <dbReference type="EMBL" id="HIZ21879.1"/>
    </source>
</evidence>
<proteinExistence type="predicted"/>
<reference evidence="2" key="1">
    <citation type="journal article" date="2021" name="PeerJ">
        <title>Extensive microbial diversity within the chicken gut microbiome revealed by metagenomics and culture.</title>
        <authorList>
            <person name="Gilroy R."/>
            <person name="Ravi A."/>
            <person name="Getino M."/>
            <person name="Pursley I."/>
            <person name="Horton D.L."/>
            <person name="Alikhan N.F."/>
            <person name="Baker D."/>
            <person name="Gharbi K."/>
            <person name="Hall N."/>
            <person name="Watson M."/>
            <person name="Adriaenssens E.M."/>
            <person name="Foster-Nyarko E."/>
            <person name="Jarju S."/>
            <person name="Secka A."/>
            <person name="Antonio M."/>
            <person name="Oren A."/>
            <person name="Chaudhuri R.R."/>
            <person name="La Ragione R."/>
            <person name="Hildebrand F."/>
            <person name="Pallen M.J."/>
        </authorList>
    </citation>
    <scope>NUCLEOTIDE SEQUENCE</scope>
    <source>
        <strain evidence="2">14324</strain>
    </source>
</reference>
<gene>
    <name evidence="2" type="ORF">IAA21_03650</name>
</gene>
<reference evidence="2" key="2">
    <citation type="submission" date="2021-04" db="EMBL/GenBank/DDBJ databases">
        <authorList>
            <person name="Gilroy R."/>
        </authorList>
    </citation>
    <scope>NUCLEOTIDE SEQUENCE</scope>
    <source>
        <strain evidence="2">14324</strain>
    </source>
</reference>
<dbReference type="Proteomes" id="UP000824041">
    <property type="component" value="Unassembled WGS sequence"/>
</dbReference>
<name>A0A9D2DRV8_9FIRM</name>
<organism evidence="2 3">
    <name type="scientific">Candidatus Blautia faecigallinarum</name>
    <dbReference type="NCBI Taxonomy" id="2838488"/>
    <lineage>
        <taxon>Bacteria</taxon>
        <taxon>Bacillati</taxon>
        <taxon>Bacillota</taxon>
        <taxon>Clostridia</taxon>
        <taxon>Lachnospirales</taxon>
        <taxon>Lachnospiraceae</taxon>
        <taxon>Blautia</taxon>
    </lineage>
</organism>
<dbReference type="AlphaFoldDB" id="A0A9D2DRV8"/>